<dbReference type="Proteomes" id="UP000003179">
    <property type="component" value="Unassembled WGS sequence"/>
</dbReference>
<accession>A0ABP2K9J0</accession>
<evidence type="ECO:0000313" key="2">
    <source>
        <dbReference type="EMBL" id="EFS93565.1"/>
    </source>
</evidence>
<gene>
    <name evidence="2" type="ORF">HMPREF9607_00235</name>
</gene>
<comment type="caution">
    <text evidence="2">The sequence shown here is derived from an EMBL/GenBank/DDBJ whole genome shotgun (WGS) entry which is preliminary data.</text>
</comment>
<keyword evidence="3" id="KW-1185">Reference proteome</keyword>
<reference evidence="2" key="1">
    <citation type="submission" date="2010-08" db="EMBL/GenBank/DDBJ databases">
        <authorList>
            <person name="Weinstock G."/>
            <person name="Sodergren E."/>
            <person name="Clifton S."/>
            <person name="Fulton L."/>
            <person name="Fulton B."/>
            <person name="Courtney L."/>
            <person name="Fronick C."/>
            <person name="Harrison M."/>
            <person name="Strong C."/>
            <person name="Farmer C."/>
            <person name="Delahaunty K."/>
            <person name="Markovic C."/>
            <person name="Hall O."/>
            <person name="Minx P."/>
            <person name="Tomlinson C."/>
            <person name="Mitreva M."/>
            <person name="Hou S."/>
            <person name="Chen J."/>
            <person name="Wollam A."/>
            <person name="Pepin K.H."/>
            <person name="Johnson M."/>
            <person name="Bhonagiri V."/>
            <person name="Zhang X."/>
            <person name="Suruliraj S."/>
            <person name="Warren W."/>
            <person name="Chinwalla A."/>
            <person name="Mardis E.R."/>
            <person name="Wilson R.K."/>
        </authorList>
    </citation>
    <scope>NUCLEOTIDE SEQUENCE [LARGE SCALE GENOMIC DNA]</scope>
    <source>
        <strain evidence="2">HL044PA1</strain>
    </source>
</reference>
<proteinExistence type="predicted"/>
<evidence type="ECO:0000256" key="1">
    <source>
        <dbReference type="SAM" id="MobiDB-lite"/>
    </source>
</evidence>
<sequence length="84" mass="8584">MGASFLFTGEGVCTLLDVRRNLSVLDRGDQPAGRGSGFGHQGQVHHGVAGQGHVNQGSVGSCPSEGGGGEQLLVKAWLVDLSLL</sequence>
<feature type="compositionally biased region" description="Low complexity" evidence="1">
    <location>
        <begin position="41"/>
        <end position="57"/>
    </location>
</feature>
<evidence type="ECO:0000313" key="3">
    <source>
        <dbReference type="Proteomes" id="UP000003179"/>
    </source>
</evidence>
<protein>
    <submittedName>
        <fullName evidence="2">Uncharacterized protein</fullName>
    </submittedName>
</protein>
<name>A0ABP2K9J0_9ACTN</name>
<dbReference type="EMBL" id="ADZU01000004">
    <property type="protein sequence ID" value="EFS93565.1"/>
    <property type="molecule type" value="Genomic_DNA"/>
</dbReference>
<organism evidence="2 3">
    <name type="scientific">Cutibacterium modestum HL044PA1</name>
    <dbReference type="NCBI Taxonomy" id="765109"/>
    <lineage>
        <taxon>Bacteria</taxon>
        <taxon>Bacillati</taxon>
        <taxon>Actinomycetota</taxon>
        <taxon>Actinomycetes</taxon>
        <taxon>Propionibacteriales</taxon>
        <taxon>Propionibacteriaceae</taxon>
        <taxon>Cutibacterium</taxon>
        <taxon>Cutibacterium modestum</taxon>
    </lineage>
</organism>
<feature type="region of interest" description="Disordered" evidence="1">
    <location>
        <begin position="30"/>
        <end position="63"/>
    </location>
</feature>